<dbReference type="AlphaFoldDB" id="A0AAU9VBJ2"/>
<evidence type="ECO:0000313" key="2">
    <source>
        <dbReference type="EMBL" id="CAH2106626.1"/>
    </source>
</evidence>
<evidence type="ECO:0008006" key="4">
    <source>
        <dbReference type="Google" id="ProtNLM"/>
    </source>
</evidence>
<evidence type="ECO:0000313" key="3">
    <source>
        <dbReference type="Proteomes" id="UP001153954"/>
    </source>
</evidence>
<proteinExistence type="predicted"/>
<dbReference type="EMBL" id="CAKOGL010000029">
    <property type="protein sequence ID" value="CAH2106626.1"/>
    <property type="molecule type" value="Genomic_DNA"/>
</dbReference>
<feature type="region of interest" description="Disordered" evidence="1">
    <location>
        <begin position="176"/>
        <end position="197"/>
    </location>
</feature>
<dbReference type="Proteomes" id="UP001153954">
    <property type="component" value="Unassembled WGS sequence"/>
</dbReference>
<gene>
    <name evidence="2" type="ORF">EEDITHA_LOCUS20737</name>
</gene>
<protein>
    <recommendedName>
        <fullName evidence="4">Nucleic-acid-binding protein from mobile element jockey</fullName>
    </recommendedName>
</protein>
<comment type="caution">
    <text evidence="2">The sequence shown here is derived from an EMBL/GenBank/DDBJ whole genome shotgun (WGS) entry which is preliminary data.</text>
</comment>
<name>A0AAU9VBJ2_EUPED</name>
<keyword evidence="3" id="KW-1185">Reference proteome</keyword>
<organism evidence="2 3">
    <name type="scientific">Euphydryas editha</name>
    <name type="common">Edith's checkerspot</name>
    <dbReference type="NCBI Taxonomy" id="104508"/>
    <lineage>
        <taxon>Eukaryota</taxon>
        <taxon>Metazoa</taxon>
        <taxon>Ecdysozoa</taxon>
        <taxon>Arthropoda</taxon>
        <taxon>Hexapoda</taxon>
        <taxon>Insecta</taxon>
        <taxon>Pterygota</taxon>
        <taxon>Neoptera</taxon>
        <taxon>Endopterygota</taxon>
        <taxon>Lepidoptera</taxon>
        <taxon>Glossata</taxon>
        <taxon>Ditrysia</taxon>
        <taxon>Papilionoidea</taxon>
        <taxon>Nymphalidae</taxon>
        <taxon>Nymphalinae</taxon>
        <taxon>Euphydryas</taxon>
    </lineage>
</organism>
<accession>A0AAU9VBJ2</accession>
<sequence>MGIIRQVPVEWSMEELVTNIEVPSGYGGVVKARRLSRKSMNDQNSPVWIPTQSVVLTFTGQKLPPHVYCYFTSLPVETYVLPTIQCNKCCRFGHVKAQCRSSPRCFKCAQMHEGETCTVETPTCLFCSGTHNANNTSCPEHSRQKAIKLVMSQESISYLEASARFPQVRRPFADTARSSPDNNIMSTSPNSNHPKSISYKKTTFTTRRPNATATPGYDQQAHRDIVREPDSQTLNGCALTQETLSPNDNLIDQLANILINIISRFSDTGLPNKTLTSLTQLTTLLSNNGIQADPVE</sequence>
<evidence type="ECO:0000256" key="1">
    <source>
        <dbReference type="SAM" id="MobiDB-lite"/>
    </source>
</evidence>
<reference evidence="2" key="1">
    <citation type="submission" date="2022-03" db="EMBL/GenBank/DDBJ databases">
        <authorList>
            <person name="Tunstrom K."/>
        </authorList>
    </citation>
    <scope>NUCLEOTIDE SEQUENCE</scope>
</reference>